<reference evidence="2 3" key="1">
    <citation type="submission" date="2017-11" db="EMBL/GenBank/DDBJ databases">
        <title>De novo assembly and phasing of dikaryotic genomes from two isolates of Puccinia coronata f. sp. avenae, the causal agent of oat crown rust.</title>
        <authorList>
            <person name="Miller M.E."/>
            <person name="Zhang Y."/>
            <person name="Omidvar V."/>
            <person name="Sperschneider J."/>
            <person name="Schwessinger B."/>
            <person name="Raley C."/>
            <person name="Palmer J.M."/>
            <person name="Garnica D."/>
            <person name="Upadhyaya N."/>
            <person name="Rathjen J."/>
            <person name="Taylor J.M."/>
            <person name="Park R.F."/>
            <person name="Dodds P.N."/>
            <person name="Hirsch C.D."/>
            <person name="Kianian S.F."/>
            <person name="Figueroa M."/>
        </authorList>
    </citation>
    <scope>NUCLEOTIDE SEQUENCE [LARGE SCALE GENOMIC DNA]</scope>
    <source>
        <strain evidence="2">12NC29</strain>
    </source>
</reference>
<dbReference type="AlphaFoldDB" id="A0A2N5S8Q0"/>
<feature type="compositionally biased region" description="Polar residues" evidence="1">
    <location>
        <begin position="99"/>
        <end position="109"/>
    </location>
</feature>
<evidence type="ECO:0000256" key="1">
    <source>
        <dbReference type="SAM" id="MobiDB-lite"/>
    </source>
</evidence>
<sequence>MNHTPSTPSLSNPSPGPATTPTSFSAVCLNSSSVVPPPIPLNFHQSPPAEHPEDREISDNENNDHFTNTFKPGTQRSMAAKPAIQRPLAGTSGGKPKGSLTSDTLSQAQKKLKALQ</sequence>
<gene>
    <name evidence="2" type="ORF">PCANC_24953</name>
</gene>
<accession>A0A2N5S8Q0</accession>
<feature type="compositionally biased region" description="Basic and acidic residues" evidence="1">
    <location>
        <begin position="50"/>
        <end position="64"/>
    </location>
</feature>
<dbReference type="EMBL" id="PGCJ01001096">
    <property type="protein sequence ID" value="PLW09618.1"/>
    <property type="molecule type" value="Genomic_DNA"/>
</dbReference>
<comment type="caution">
    <text evidence="2">The sequence shown here is derived from an EMBL/GenBank/DDBJ whole genome shotgun (WGS) entry which is preliminary data.</text>
</comment>
<keyword evidence="3" id="KW-1185">Reference proteome</keyword>
<proteinExistence type="predicted"/>
<feature type="compositionally biased region" description="Polar residues" evidence="1">
    <location>
        <begin position="19"/>
        <end position="34"/>
    </location>
</feature>
<evidence type="ECO:0000313" key="2">
    <source>
        <dbReference type="EMBL" id="PLW09618.1"/>
    </source>
</evidence>
<protein>
    <submittedName>
        <fullName evidence="2">Uncharacterized protein</fullName>
    </submittedName>
</protein>
<feature type="compositionally biased region" description="Low complexity" evidence="1">
    <location>
        <begin position="1"/>
        <end position="13"/>
    </location>
</feature>
<name>A0A2N5S8Q0_9BASI</name>
<evidence type="ECO:0000313" key="3">
    <source>
        <dbReference type="Proteomes" id="UP000235388"/>
    </source>
</evidence>
<feature type="compositionally biased region" description="Polar residues" evidence="1">
    <location>
        <begin position="65"/>
        <end position="77"/>
    </location>
</feature>
<organism evidence="2 3">
    <name type="scientific">Puccinia coronata f. sp. avenae</name>
    <dbReference type="NCBI Taxonomy" id="200324"/>
    <lineage>
        <taxon>Eukaryota</taxon>
        <taxon>Fungi</taxon>
        <taxon>Dikarya</taxon>
        <taxon>Basidiomycota</taxon>
        <taxon>Pucciniomycotina</taxon>
        <taxon>Pucciniomycetes</taxon>
        <taxon>Pucciniales</taxon>
        <taxon>Pucciniaceae</taxon>
        <taxon>Puccinia</taxon>
    </lineage>
</organism>
<dbReference type="Proteomes" id="UP000235388">
    <property type="component" value="Unassembled WGS sequence"/>
</dbReference>
<feature type="region of interest" description="Disordered" evidence="1">
    <location>
        <begin position="1"/>
        <end position="116"/>
    </location>
</feature>